<name>A0A944GVH4_9BACI</name>
<dbReference type="InterPro" id="IPR027417">
    <property type="entry name" value="P-loop_NTPase"/>
</dbReference>
<accession>A0A944GVH4</accession>
<dbReference type="Pfam" id="PF00005">
    <property type="entry name" value="ABC_tran"/>
    <property type="match status" value="1"/>
</dbReference>
<comment type="caution">
    <text evidence="4">The sequence shown here is derived from an EMBL/GenBank/DDBJ whole genome shotgun (WGS) entry which is preliminary data.</text>
</comment>
<dbReference type="Proteomes" id="UP000761411">
    <property type="component" value="Unassembled WGS sequence"/>
</dbReference>
<dbReference type="GO" id="GO:0016887">
    <property type="term" value="F:ATP hydrolysis activity"/>
    <property type="evidence" value="ECO:0007669"/>
    <property type="project" value="InterPro"/>
</dbReference>
<evidence type="ECO:0000256" key="1">
    <source>
        <dbReference type="ARBA" id="ARBA00022741"/>
    </source>
</evidence>
<organism evidence="4 5">
    <name type="scientific">Mesobacillus boroniphilus</name>
    <dbReference type="NCBI Taxonomy" id="308892"/>
    <lineage>
        <taxon>Bacteria</taxon>
        <taxon>Bacillati</taxon>
        <taxon>Bacillota</taxon>
        <taxon>Bacilli</taxon>
        <taxon>Bacillales</taxon>
        <taxon>Bacillaceae</taxon>
        <taxon>Mesobacillus</taxon>
    </lineage>
</organism>
<dbReference type="PROSITE" id="PS00211">
    <property type="entry name" value="ABC_TRANSPORTER_1"/>
    <property type="match status" value="1"/>
</dbReference>
<dbReference type="GO" id="GO:0005524">
    <property type="term" value="F:ATP binding"/>
    <property type="evidence" value="ECO:0007669"/>
    <property type="project" value="UniProtKB-KW"/>
</dbReference>
<dbReference type="PANTHER" id="PTHR43582:SF2">
    <property type="entry name" value="LINEARMYCIN RESISTANCE ATP-BINDING PROTEIN LNRL"/>
    <property type="match status" value="1"/>
</dbReference>
<dbReference type="EMBL" id="QTKX01000001">
    <property type="protein sequence ID" value="MBS8263559.1"/>
    <property type="molecule type" value="Genomic_DNA"/>
</dbReference>
<dbReference type="PANTHER" id="PTHR43582">
    <property type="entry name" value="LINEARMYCIN RESISTANCE ATP-BINDING PROTEIN LNRL"/>
    <property type="match status" value="1"/>
</dbReference>
<evidence type="ECO:0000313" key="4">
    <source>
        <dbReference type="EMBL" id="MBS8263559.1"/>
    </source>
</evidence>
<feature type="domain" description="ABC transporter" evidence="3">
    <location>
        <begin position="4"/>
        <end position="234"/>
    </location>
</feature>
<reference evidence="4 5" key="1">
    <citation type="journal article" date="2021" name="Microorganisms">
        <title>Bacterial Dimethylsulfoniopropionate Biosynthesis in the East China Sea.</title>
        <authorList>
            <person name="Liu J."/>
            <person name="Zhang Y."/>
            <person name="Liu J."/>
            <person name="Zhong H."/>
            <person name="Williams B.T."/>
            <person name="Zheng Y."/>
            <person name="Curson A.R.J."/>
            <person name="Sun C."/>
            <person name="Sun H."/>
            <person name="Song D."/>
            <person name="Wagner Mackenzie B."/>
            <person name="Bermejo Martinez A."/>
            <person name="Todd J.D."/>
            <person name="Zhang X.H."/>
        </authorList>
    </citation>
    <scope>NUCLEOTIDE SEQUENCE [LARGE SCALE GENOMIC DNA]</scope>
    <source>
        <strain evidence="4 5">ESS08</strain>
    </source>
</reference>
<dbReference type="SUPFAM" id="SSF52540">
    <property type="entry name" value="P-loop containing nucleoside triphosphate hydrolases"/>
    <property type="match status" value="1"/>
</dbReference>
<keyword evidence="1" id="KW-0547">Nucleotide-binding</keyword>
<dbReference type="InterPro" id="IPR003593">
    <property type="entry name" value="AAA+_ATPase"/>
</dbReference>
<dbReference type="PROSITE" id="PS50893">
    <property type="entry name" value="ABC_TRANSPORTER_2"/>
    <property type="match status" value="1"/>
</dbReference>
<sequence>MGVLEVKQLSKRFKEFDAVKSVSFSVRKGESFGLLGPNGAGKTTTIQMVSGLYPPSSGSIEIAGIDMVRQPKKAQGLLGIVPQEIALYQTMSARENLSFWGRMYGLKGNHLQKRINEVLEIIGLADRGKDKVQTFSGGMKRRVNIGAAILHRPELLIMDEPTVGIDPQSRSHILETVKRLNEAGMTIIYTSHYMEEVEYLCEKIGIMDHGEFITTGTISELRETIGDRSRIVMKFADAYQPDGIIDILSAGIPEKDLLIKENELAVFHQEPQIILSELIQSVTGAGYEITSVEIVEPNLESVFLHLTGRSLRD</sequence>
<evidence type="ECO:0000259" key="3">
    <source>
        <dbReference type="PROSITE" id="PS50893"/>
    </source>
</evidence>
<gene>
    <name evidence="4" type="ORF">DYI25_03770</name>
</gene>
<dbReference type="InterPro" id="IPR017871">
    <property type="entry name" value="ABC_transporter-like_CS"/>
</dbReference>
<keyword evidence="2 4" id="KW-0067">ATP-binding</keyword>
<keyword evidence="5" id="KW-1185">Reference proteome</keyword>
<dbReference type="SMART" id="SM00382">
    <property type="entry name" value="AAA"/>
    <property type="match status" value="1"/>
</dbReference>
<evidence type="ECO:0000313" key="5">
    <source>
        <dbReference type="Proteomes" id="UP000761411"/>
    </source>
</evidence>
<evidence type="ECO:0000256" key="2">
    <source>
        <dbReference type="ARBA" id="ARBA00022840"/>
    </source>
</evidence>
<dbReference type="InterPro" id="IPR003439">
    <property type="entry name" value="ABC_transporter-like_ATP-bd"/>
</dbReference>
<proteinExistence type="predicted"/>
<dbReference type="Gene3D" id="3.40.50.300">
    <property type="entry name" value="P-loop containing nucleotide triphosphate hydrolases"/>
    <property type="match status" value="1"/>
</dbReference>
<protein>
    <submittedName>
        <fullName evidence="4">ABC transporter ATP-binding protein</fullName>
    </submittedName>
</protein>
<dbReference type="AlphaFoldDB" id="A0A944GVH4"/>